<dbReference type="SUPFAM" id="SSF51569">
    <property type="entry name" value="Aldolase"/>
    <property type="match status" value="1"/>
</dbReference>
<dbReference type="EMBL" id="UINC01019642">
    <property type="protein sequence ID" value="SVA83263.1"/>
    <property type="molecule type" value="Genomic_DNA"/>
</dbReference>
<evidence type="ECO:0000313" key="2">
    <source>
        <dbReference type="EMBL" id="SVA83263.1"/>
    </source>
</evidence>
<dbReference type="Gene3D" id="3.20.20.70">
    <property type="entry name" value="Aldolase class I"/>
    <property type="match status" value="1"/>
</dbReference>
<accession>A0A381Z371</accession>
<organism evidence="2">
    <name type="scientific">marine metagenome</name>
    <dbReference type="NCBI Taxonomy" id="408172"/>
    <lineage>
        <taxon>unclassified sequences</taxon>
        <taxon>metagenomes</taxon>
        <taxon>ecological metagenomes</taxon>
    </lineage>
</organism>
<reference evidence="2" key="1">
    <citation type="submission" date="2018-05" db="EMBL/GenBank/DDBJ databases">
        <authorList>
            <person name="Lanie J.A."/>
            <person name="Ng W.-L."/>
            <person name="Kazmierczak K.M."/>
            <person name="Andrzejewski T.M."/>
            <person name="Davidsen T.M."/>
            <person name="Wayne K.J."/>
            <person name="Tettelin H."/>
            <person name="Glass J.I."/>
            <person name="Rusch D."/>
            <person name="Podicherti R."/>
            <person name="Tsui H.-C.T."/>
            <person name="Winkler M.E."/>
        </authorList>
    </citation>
    <scope>NUCLEOTIDE SEQUENCE</scope>
</reference>
<dbReference type="InterPro" id="IPR050073">
    <property type="entry name" value="2-IPM_HCS-like"/>
</dbReference>
<evidence type="ECO:0000259" key="1">
    <source>
        <dbReference type="PROSITE" id="PS50991"/>
    </source>
</evidence>
<dbReference type="PANTHER" id="PTHR10277:SF9">
    <property type="entry name" value="2-ISOPROPYLMALATE SYNTHASE 1, CHLOROPLASTIC-RELATED"/>
    <property type="match status" value="1"/>
</dbReference>
<protein>
    <recommendedName>
        <fullName evidence="1">Pyruvate carboxyltransferase domain-containing protein</fullName>
    </recommendedName>
</protein>
<dbReference type="Pfam" id="PF00682">
    <property type="entry name" value="HMGL-like"/>
    <property type="match status" value="1"/>
</dbReference>
<dbReference type="GO" id="GO:0003852">
    <property type="term" value="F:2-isopropylmalate synthase activity"/>
    <property type="evidence" value="ECO:0007669"/>
    <property type="project" value="TreeGrafter"/>
</dbReference>
<name>A0A381Z371_9ZZZZ</name>
<dbReference type="CDD" id="cd07944">
    <property type="entry name" value="DRE_TIM_HOA_like"/>
    <property type="match status" value="1"/>
</dbReference>
<dbReference type="PROSITE" id="PS50991">
    <property type="entry name" value="PYR_CT"/>
    <property type="match status" value="1"/>
</dbReference>
<dbReference type="InterPro" id="IPR013785">
    <property type="entry name" value="Aldolase_TIM"/>
</dbReference>
<gene>
    <name evidence="2" type="ORF">METZ01_LOCUS136117</name>
</gene>
<dbReference type="InterPro" id="IPR000891">
    <property type="entry name" value="PYR_CT"/>
</dbReference>
<feature type="domain" description="Pyruvate carboxyltransferase" evidence="1">
    <location>
        <begin position="17"/>
        <end position="273"/>
    </location>
</feature>
<dbReference type="PANTHER" id="PTHR10277">
    <property type="entry name" value="HOMOCITRATE SYNTHASE-RELATED"/>
    <property type="match status" value="1"/>
</dbReference>
<sequence length="327" mass="36710">MSEIKENAPWMTFRPEIKVLDCTIRDGGLINNHLFEDDFVKAVYDTAIQAGIDYMELGYKASKTQFAREEHGDWKFCDEDNLRRIVGENDSPLKLTAMADAGKTDYKTDILPAEQSVLDCIRVATYAHQIPTAVDMIKDAHDKGYETTCNIMAISTVADSEIDKALETLAETPVNTVVVVDSYGALYHEQIRELVKKYVAMANATGKEVGIHTHNNMQLAFANTIEAIIQGANRIDATMLGLGRGAGNCPMELLLGFLKNPKFDLRPIFNLLQEHLMPMRRTKEWGALIPYVVTGILNQHPRAAMRIRATEDKNKFLQFYDACMSEV</sequence>
<dbReference type="GO" id="GO:0009098">
    <property type="term" value="P:L-leucine biosynthetic process"/>
    <property type="evidence" value="ECO:0007669"/>
    <property type="project" value="TreeGrafter"/>
</dbReference>
<dbReference type="AlphaFoldDB" id="A0A381Z371"/>
<proteinExistence type="predicted"/>